<proteinExistence type="predicted"/>
<reference evidence="1 2" key="1">
    <citation type="submission" date="2020-04" db="EMBL/GenBank/DDBJ databases">
        <title>Chryseobacterium sp. RJ-7-14 sp. nov., isolated from Jeju soil.</title>
        <authorList>
            <person name="Dahal R.H."/>
            <person name="Chaudhary D.K."/>
        </authorList>
    </citation>
    <scope>NUCLEOTIDE SEQUENCE [LARGE SCALE GENOMIC DNA]</scope>
    <source>
        <strain evidence="1 2">RJ-7-14</strain>
    </source>
</reference>
<accession>A0A7Y0FHU2</accession>
<dbReference type="EMBL" id="JABBGF010000001">
    <property type="protein sequence ID" value="NML56783.1"/>
    <property type="molecule type" value="Genomic_DNA"/>
</dbReference>
<name>A0A7Y0FHU2_9FLAO</name>
<sequence>MKTYLLPFVLCFYGVFDAQFNNIYPIGDQINIGYKSSMVPNREKILFEANPIVRLPIYNNIKSKLESGKPKASTLYLNFNPTIRMYDDNSKPVKTPSYKISLGFQNIIRLKPFKNIENHFLTYSIESGHYSNGQSKCIFDKNLDDGGADCNKAYSFITNDSKLSDIINRESGNFSTNFSEVALNYRVVSLGEDYRPSESISLLIKYNRFHNDLLWIIPDIGGYTPEDIKIYGKNRYNFGFTYIKRFSDQNFLKEKLKLNHWTTSVNYELISKPHKSVNPSRLELNATAYFENNLGIFINGIFGHDDYNYRFVDSGSQIFLGLTYDIFPPVEMNLRLKK</sequence>
<keyword evidence="2" id="KW-1185">Reference proteome</keyword>
<evidence type="ECO:0000313" key="1">
    <source>
        <dbReference type="EMBL" id="NML56783.1"/>
    </source>
</evidence>
<dbReference type="RefSeq" id="WP_169230156.1">
    <property type="nucleotide sequence ID" value="NZ_JABBGF010000001.1"/>
</dbReference>
<evidence type="ECO:0000313" key="2">
    <source>
        <dbReference type="Proteomes" id="UP000552615"/>
    </source>
</evidence>
<dbReference type="AlphaFoldDB" id="A0A7Y0FHU2"/>
<dbReference type="Proteomes" id="UP000552615">
    <property type="component" value="Unassembled WGS sequence"/>
</dbReference>
<comment type="caution">
    <text evidence="1">The sequence shown here is derived from an EMBL/GenBank/DDBJ whole genome shotgun (WGS) entry which is preliminary data.</text>
</comment>
<protein>
    <submittedName>
        <fullName evidence="1">Uncharacterized protein</fullName>
    </submittedName>
</protein>
<organism evidence="1 2">
    <name type="scientific">Chryseobacterium cheonjiense</name>
    <dbReference type="NCBI Taxonomy" id="2728845"/>
    <lineage>
        <taxon>Bacteria</taxon>
        <taxon>Pseudomonadati</taxon>
        <taxon>Bacteroidota</taxon>
        <taxon>Flavobacteriia</taxon>
        <taxon>Flavobacteriales</taxon>
        <taxon>Weeksellaceae</taxon>
        <taxon>Chryseobacterium group</taxon>
        <taxon>Chryseobacterium</taxon>
    </lineage>
</organism>
<gene>
    <name evidence="1" type="ORF">HHL20_05450</name>
</gene>